<dbReference type="SUPFAM" id="SSF103515">
    <property type="entry name" value="Autotransporter"/>
    <property type="match status" value="1"/>
</dbReference>
<evidence type="ECO:0000313" key="2">
    <source>
        <dbReference type="EMBL" id="MRH79035.1"/>
    </source>
</evidence>
<reference evidence="2 3" key="1">
    <citation type="submission" date="2019-11" db="EMBL/GenBank/DDBJ databases">
        <authorList>
            <person name="Zhang X.Y."/>
        </authorList>
    </citation>
    <scope>NUCLEOTIDE SEQUENCE [LARGE SCALE GENOMIC DNA]</scope>
    <source>
        <strain evidence="2 3">C176</strain>
    </source>
</reference>
<sequence length="565" mass="60238">MKANRKGAILSTLSLVGVLVVSGCSSSGDGVSAVPNPYVIPSGGVQVATMRTFGDSYSVPAGWGAPWNEMLVAQGRVQTLDNYAVGGAQAAVGLSNSFNVQIDRFQNTGVGIGDRDLTIAYFGYNDIGRGGSVDGLGIARAGYQLGVNRLIDAGAIAGERRLFVTQIHDWSSNPRVNPALKGEVVAWNDFVASVANQSPNIVAVDLFTVFERVYQDPAAFGLVNVTDVNPSRSSVDFLYYDGLHFGTKGASIIARTYNHYLTRGWDWANSLAAGASAAGRLQQDIDSGLLYLQLQQTNDSVEAFQLGPDSAESGMVLDFAMNSLPGKNSRLGVALLTEQQDFGNALSPVSDADGTLNSTGLASYIRADMGPISSKTQISALEHTRRDRAYDDLMDFGIRTRANSSSLSVQQRFSSLVNLGGVTLAPWAGFTHHTLEMDTDRHQSLYTSPTRVQASGYNTLMAGSGLNIIGHPISLAHGAELQLNASLSLEQSLYRDSIELSFTESALSGVVQKESVDLGDMERRKMGMGAGLNFHNGISVYLGYSVAEQDGELADQGLLSISRQF</sequence>
<evidence type="ECO:0000256" key="1">
    <source>
        <dbReference type="SAM" id="SignalP"/>
    </source>
</evidence>
<dbReference type="Pfam" id="PF00657">
    <property type="entry name" value="Lipase_GDSL"/>
    <property type="match status" value="1"/>
</dbReference>
<dbReference type="InterPro" id="IPR001087">
    <property type="entry name" value="GDSL"/>
</dbReference>
<dbReference type="GO" id="GO:0016788">
    <property type="term" value="F:hydrolase activity, acting on ester bonds"/>
    <property type="evidence" value="ECO:0007669"/>
    <property type="project" value="InterPro"/>
</dbReference>
<dbReference type="RefSeq" id="WP_153720080.1">
    <property type="nucleotide sequence ID" value="NZ_WJPP01000005.1"/>
</dbReference>
<proteinExistence type="predicted"/>
<feature type="signal peptide" evidence="1">
    <location>
        <begin position="1"/>
        <end position="27"/>
    </location>
</feature>
<evidence type="ECO:0000313" key="3">
    <source>
        <dbReference type="Proteomes" id="UP000433788"/>
    </source>
</evidence>
<evidence type="ECO:0008006" key="4">
    <source>
        <dbReference type="Google" id="ProtNLM"/>
    </source>
</evidence>
<dbReference type="InterPro" id="IPR036514">
    <property type="entry name" value="SGNH_hydro_sf"/>
</dbReference>
<dbReference type="Gene3D" id="3.40.50.1110">
    <property type="entry name" value="SGNH hydrolase"/>
    <property type="match status" value="1"/>
</dbReference>
<dbReference type="PROSITE" id="PS51257">
    <property type="entry name" value="PROKAR_LIPOPROTEIN"/>
    <property type="match status" value="1"/>
</dbReference>
<comment type="caution">
    <text evidence="2">The sequence shown here is derived from an EMBL/GenBank/DDBJ whole genome shotgun (WGS) entry which is preliminary data.</text>
</comment>
<accession>A0A6N7QR74</accession>
<dbReference type="EMBL" id="WJPP01000005">
    <property type="protein sequence ID" value="MRH79035.1"/>
    <property type="molecule type" value="Genomic_DNA"/>
</dbReference>
<organism evidence="2 3">
    <name type="scientific">Spiribacter salilacus</name>
    <dbReference type="NCBI Taxonomy" id="2664894"/>
    <lineage>
        <taxon>Bacteria</taxon>
        <taxon>Pseudomonadati</taxon>
        <taxon>Pseudomonadota</taxon>
        <taxon>Gammaproteobacteria</taxon>
        <taxon>Chromatiales</taxon>
        <taxon>Ectothiorhodospiraceae</taxon>
        <taxon>Spiribacter</taxon>
    </lineage>
</organism>
<protein>
    <recommendedName>
        <fullName evidence="4">Autotransporter domain-containing protein</fullName>
    </recommendedName>
</protein>
<dbReference type="InterPro" id="IPR036709">
    <property type="entry name" value="Autotransporte_beta_dom_sf"/>
</dbReference>
<dbReference type="Proteomes" id="UP000433788">
    <property type="component" value="Unassembled WGS sequence"/>
</dbReference>
<keyword evidence="1" id="KW-0732">Signal</keyword>
<name>A0A6N7QR74_9GAMM</name>
<dbReference type="AlphaFoldDB" id="A0A6N7QR74"/>
<dbReference type="SUPFAM" id="SSF52266">
    <property type="entry name" value="SGNH hydrolase"/>
    <property type="match status" value="1"/>
</dbReference>
<gene>
    <name evidence="2" type="ORF">GH984_10010</name>
</gene>
<feature type="chain" id="PRO_5026746263" description="Autotransporter domain-containing protein" evidence="1">
    <location>
        <begin position="28"/>
        <end position="565"/>
    </location>
</feature>
<keyword evidence="3" id="KW-1185">Reference proteome</keyword>